<proteinExistence type="predicted"/>
<evidence type="ECO:0000313" key="3">
    <source>
        <dbReference type="Proteomes" id="UP000298173"/>
    </source>
</evidence>
<comment type="caution">
    <text evidence="2">The sequence shown here is derived from an EMBL/GenBank/DDBJ whole genome shotgun (WGS) entry which is preliminary data.</text>
</comment>
<dbReference type="Gene3D" id="3.30.390.30">
    <property type="match status" value="1"/>
</dbReference>
<evidence type="ECO:0000259" key="1">
    <source>
        <dbReference type="Pfam" id="PF14759"/>
    </source>
</evidence>
<evidence type="ECO:0000313" key="2">
    <source>
        <dbReference type="EMBL" id="TFB70605.1"/>
    </source>
</evidence>
<organism evidence="2 3">
    <name type="scientific">Cryobacterium glaciale</name>
    <dbReference type="NCBI Taxonomy" id="1259145"/>
    <lineage>
        <taxon>Bacteria</taxon>
        <taxon>Bacillati</taxon>
        <taxon>Actinomycetota</taxon>
        <taxon>Actinomycetes</taxon>
        <taxon>Micrococcales</taxon>
        <taxon>Microbacteriaceae</taxon>
        <taxon>Cryobacterium</taxon>
    </lineage>
</organism>
<name>A0A4R8UTN9_9MICO</name>
<dbReference type="Pfam" id="PF14759">
    <property type="entry name" value="Reductase_C"/>
    <property type="match status" value="1"/>
</dbReference>
<dbReference type="AlphaFoldDB" id="A0A4R8UTN9"/>
<dbReference type="InterPro" id="IPR028202">
    <property type="entry name" value="Reductase_C"/>
</dbReference>
<dbReference type="Proteomes" id="UP000298173">
    <property type="component" value="Unassembled WGS sequence"/>
</dbReference>
<dbReference type="EMBL" id="SOEY01000029">
    <property type="protein sequence ID" value="TFB70605.1"/>
    <property type="molecule type" value="Genomic_DNA"/>
</dbReference>
<dbReference type="OrthoDB" id="1145at2"/>
<sequence length="131" mass="14659">MRTTSSRTSDRHCRRTCWSKNRALGDCARFPGPWAEALVRLESVQNATDQARQAARPILGYTEPYTATPWFWSSQDKVKIQIAGLTTAHDSVELLPGTHEDRFSALCFRNDALVALKEASAVDSHQEVGLR</sequence>
<reference evidence="2 3" key="1">
    <citation type="submission" date="2019-03" db="EMBL/GenBank/DDBJ databases">
        <title>Genomics of glacier-inhabiting Cryobacterium strains.</title>
        <authorList>
            <person name="Liu Q."/>
            <person name="Xin Y.-H."/>
        </authorList>
    </citation>
    <scope>NUCLEOTIDE SEQUENCE [LARGE SCALE GENOMIC DNA]</scope>
    <source>
        <strain evidence="2 3">HLT2-23</strain>
    </source>
</reference>
<dbReference type="InterPro" id="IPR036188">
    <property type="entry name" value="FAD/NAD-bd_sf"/>
</dbReference>
<dbReference type="InterPro" id="IPR016156">
    <property type="entry name" value="FAD/NAD-linked_Rdtase_dimer_sf"/>
</dbReference>
<accession>A0A4R8UTN9</accession>
<dbReference type="Gene3D" id="3.50.50.60">
    <property type="entry name" value="FAD/NAD(P)-binding domain"/>
    <property type="match status" value="1"/>
</dbReference>
<protein>
    <recommendedName>
        <fullName evidence="1">Reductase C-terminal domain-containing protein</fullName>
    </recommendedName>
</protein>
<feature type="domain" description="Reductase C-terminal" evidence="1">
    <location>
        <begin position="70"/>
        <end position="117"/>
    </location>
</feature>
<gene>
    <name evidence="2" type="ORF">E3O06_14195</name>
</gene>
<dbReference type="SUPFAM" id="SSF55424">
    <property type="entry name" value="FAD/NAD-linked reductases, dimerisation (C-terminal) domain"/>
    <property type="match status" value="1"/>
</dbReference>
<keyword evidence="3" id="KW-1185">Reference proteome</keyword>